<accession>A0A1D1UCV0</accession>
<dbReference type="AlphaFoldDB" id="A0A1D1UCV0"/>
<proteinExistence type="predicted"/>
<reference evidence="1 2" key="1">
    <citation type="journal article" date="2016" name="Nat. Commun.">
        <title>Extremotolerant tardigrade genome and improved radiotolerance of human cultured cells by tardigrade-unique protein.</title>
        <authorList>
            <person name="Hashimoto T."/>
            <person name="Horikawa D.D."/>
            <person name="Saito Y."/>
            <person name="Kuwahara H."/>
            <person name="Kozuka-Hata H."/>
            <person name="Shin-I T."/>
            <person name="Minakuchi Y."/>
            <person name="Ohishi K."/>
            <person name="Motoyama A."/>
            <person name="Aizu T."/>
            <person name="Enomoto A."/>
            <person name="Kondo K."/>
            <person name="Tanaka S."/>
            <person name="Hara Y."/>
            <person name="Koshikawa S."/>
            <person name="Sagara H."/>
            <person name="Miura T."/>
            <person name="Yokobori S."/>
            <person name="Miyagawa K."/>
            <person name="Suzuki Y."/>
            <person name="Kubo T."/>
            <person name="Oyama M."/>
            <person name="Kohara Y."/>
            <person name="Fujiyama A."/>
            <person name="Arakawa K."/>
            <person name="Katayama T."/>
            <person name="Toyoda A."/>
            <person name="Kunieda T."/>
        </authorList>
    </citation>
    <scope>NUCLEOTIDE SEQUENCE [LARGE SCALE GENOMIC DNA]</scope>
    <source>
        <strain evidence="1 2">YOKOZUNA-1</strain>
    </source>
</reference>
<protein>
    <submittedName>
        <fullName evidence="1">Uncharacterized protein</fullName>
    </submittedName>
</protein>
<sequence>MATSGTQKIKKKIKDAKLVLRSYRKTSTHCSSDVVLDKSESVYRKSDKQPNFASRPSPVVILIYSIGV</sequence>
<dbReference type="EMBL" id="BDGG01000001">
    <property type="protein sequence ID" value="GAU87639.1"/>
    <property type="molecule type" value="Genomic_DNA"/>
</dbReference>
<evidence type="ECO:0000313" key="1">
    <source>
        <dbReference type="EMBL" id="GAU87639.1"/>
    </source>
</evidence>
<name>A0A1D1UCV0_RAMVA</name>
<organism evidence="1 2">
    <name type="scientific">Ramazzottius varieornatus</name>
    <name type="common">Water bear</name>
    <name type="synonym">Tardigrade</name>
    <dbReference type="NCBI Taxonomy" id="947166"/>
    <lineage>
        <taxon>Eukaryota</taxon>
        <taxon>Metazoa</taxon>
        <taxon>Ecdysozoa</taxon>
        <taxon>Tardigrada</taxon>
        <taxon>Eutardigrada</taxon>
        <taxon>Parachela</taxon>
        <taxon>Hypsibioidea</taxon>
        <taxon>Ramazzottiidae</taxon>
        <taxon>Ramazzottius</taxon>
    </lineage>
</organism>
<comment type="caution">
    <text evidence="1">The sequence shown here is derived from an EMBL/GenBank/DDBJ whole genome shotgun (WGS) entry which is preliminary data.</text>
</comment>
<keyword evidence="2" id="KW-1185">Reference proteome</keyword>
<evidence type="ECO:0000313" key="2">
    <source>
        <dbReference type="Proteomes" id="UP000186922"/>
    </source>
</evidence>
<gene>
    <name evidence="1" type="primary">RvY_00455-1</name>
    <name evidence="1" type="synonym">RvY_00455.1</name>
    <name evidence="1" type="ORF">RvY_00455</name>
</gene>
<dbReference type="Proteomes" id="UP000186922">
    <property type="component" value="Unassembled WGS sequence"/>
</dbReference>